<proteinExistence type="predicted"/>
<dbReference type="AlphaFoldDB" id="A0A8A0RP58"/>
<accession>A0A8A0RP58</accession>
<protein>
    <recommendedName>
        <fullName evidence="4">Mg2+ and Co2+ transporter CorB</fullName>
    </recommendedName>
</protein>
<feature type="transmembrane region" description="Helical" evidence="1">
    <location>
        <begin position="12"/>
        <end position="31"/>
    </location>
</feature>
<sequence length="191" mass="21038">MNRSKRKYKYKKAWIYKIFILTFIIAFLISFSSENLIKALNLILAFFILIIIILIGIIFDIVGVAVTAAKEPPFHAMSADKVKGAKEAVKLIRNADIVSNFCNDVIGDISGTISGAAGAAIVLKIFNYYSIIDKAMFSIIVTSLIATLTVGGKAIGKGIAISRCQEIVLKVGLLLYYLNTKFRIQILKNNK</sequence>
<keyword evidence="1" id="KW-0472">Membrane</keyword>
<keyword evidence="1" id="KW-1133">Transmembrane helix</keyword>
<name>A0A8A0RP58_9FIRM</name>
<reference evidence="2" key="1">
    <citation type="submission" date="2020-07" db="EMBL/GenBank/DDBJ databases">
        <title>Koleobacter methoxysyntrophicus gen. nov., sp. nov., a novel anaerobic bacterium isolated from deep subsurface oil field and proposal of Koleobacterales ord. nov. in the phylum Firmicutes.</title>
        <authorList>
            <person name="Sakamoto S."/>
            <person name="Tamaki H."/>
        </authorList>
    </citation>
    <scope>NUCLEOTIDE SEQUENCE</scope>
    <source>
        <strain evidence="2">NRmbB1</strain>
    </source>
</reference>
<evidence type="ECO:0000313" key="2">
    <source>
        <dbReference type="EMBL" id="QSQ10053.1"/>
    </source>
</evidence>
<dbReference type="Proteomes" id="UP000662904">
    <property type="component" value="Chromosome"/>
</dbReference>
<organism evidence="2 3">
    <name type="scientific">Koleobacter methoxysyntrophicus</name>
    <dbReference type="NCBI Taxonomy" id="2751313"/>
    <lineage>
        <taxon>Bacteria</taxon>
        <taxon>Bacillati</taxon>
        <taxon>Bacillota</taxon>
        <taxon>Clostridia</taxon>
        <taxon>Koleobacterales</taxon>
        <taxon>Koleobacteraceae</taxon>
        <taxon>Koleobacter</taxon>
    </lineage>
</organism>
<dbReference type="KEGG" id="kme:H0A61_02445"/>
<evidence type="ECO:0008006" key="4">
    <source>
        <dbReference type="Google" id="ProtNLM"/>
    </source>
</evidence>
<dbReference type="RefSeq" id="WP_206707376.1">
    <property type="nucleotide sequence ID" value="NZ_CP059066.1"/>
</dbReference>
<gene>
    <name evidence="2" type="ORF">H0A61_02445</name>
</gene>
<evidence type="ECO:0000256" key="1">
    <source>
        <dbReference type="SAM" id="Phobius"/>
    </source>
</evidence>
<feature type="transmembrane region" description="Helical" evidence="1">
    <location>
        <begin position="43"/>
        <end position="68"/>
    </location>
</feature>
<dbReference type="EMBL" id="CP059066">
    <property type="protein sequence ID" value="QSQ10053.1"/>
    <property type="molecule type" value="Genomic_DNA"/>
</dbReference>
<keyword evidence="3" id="KW-1185">Reference proteome</keyword>
<keyword evidence="1" id="KW-0812">Transmembrane</keyword>
<evidence type="ECO:0000313" key="3">
    <source>
        <dbReference type="Proteomes" id="UP000662904"/>
    </source>
</evidence>